<gene>
    <name evidence="2" type="ORF">C5471_22555</name>
</gene>
<evidence type="ECO:0000256" key="1">
    <source>
        <dbReference type="SAM" id="MobiDB-lite"/>
    </source>
</evidence>
<evidence type="ECO:0000313" key="3">
    <source>
        <dbReference type="Proteomes" id="UP000697802"/>
    </source>
</evidence>
<protein>
    <submittedName>
        <fullName evidence="2">Uncharacterized protein</fullName>
    </submittedName>
</protein>
<dbReference type="Proteomes" id="UP000697802">
    <property type="component" value="Unassembled WGS sequence"/>
</dbReference>
<comment type="caution">
    <text evidence="2">The sequence shown here is derived from an EMBL/GenBank/DDBJ whole genome shotgun (WGS) entry which is preliminary data.</text>
</comment>
<keyword evidence="3" id="KW-1185">Reference proteome</keyword>
<name>A0ABX0GQ55_9GAMM</name>
<dbReference type="EMBL" id="PUJU01000091">
    <property type="protein sequence ID" value="NHB90323.1"/>
    <property type="molecule type" value="Genomic_DNA"/>
</dbReference>
<evidence type="ECO:0000313" key="2">
    <source>
        <dbReference type="EMBL" id="NHB90323.1"/>
    </source>
</evidence>
<sequence>MVKLGPGWRAGNRRQTAAILGGTARKLGKVEKHCSGNNKKKPSYRTASTSSNPKTRIRKPGIRPTQVGLTEPQVALKLGSSWAQVGGREMDARPQQYRAERSASWGRQKRTVPAT</sequence>
<feature type="region of interest" description="Disordered" evidence="1">
    <location>
        <begin position="86"/>
        <end position="115"/>
    </location>
</feature>
<organism evidence="2 3">
    <name type="scientific">Photorhabdus tasmaniensis</name>
    <dbReference type="NCBI Taxonomy" id="1004159"/>
    <lineage>
        <taxon>Bacteria</taxon>
        <taxon>Pseudomonadati</taxon>
        <taxon>Pseudomonadota</taxon>
        <taxon>Gammaproteobacteria</taxon>
        <taxon>Enterobacterales</taxon>
        <taxon>Morganellaceae</taxon>
        <taxon>Photorhabdus</taxon>
    </lineage>
</organism>
<proteinExistence type="predicted"/>
<accession>A0ABX0GQ55</accession>
<reference evidence="2 3" key="1">
    <citation type="submission" date="2018-02" db="EMBL/GenBank/DDBJ databases">
        <authorList>
            <person name="Machado R.A."/>
        </authorList>
    </citation>
    <scope>NUCLEOTIDE SEQUENCE [LARGE SCALE GENOMIC DNA]</scope>
    <source>
        <strain evidence="2 3">T327</strain>
    </source>
</reference>
<feature type="region of interest" description="Disordered" evidence="1">
    <location>
        <begin position="29"/>
        <end position="67"/>
    </location>
</feature>
<feature type="compositionally biased region" description="Polar residues" evidence="1">
    <location>
        <begin position="45"/>
        <end position="54"/>
    </location>
</feature>